<keyword evidence="5" id="KW-1185">Reference proteome</keyword>
<feature type="signal peptide" evidence="2">
    <location>
        <begin position="1"/>
        <end position="19"/>
    </location>
</feature>
<evidence type="ECO:0000259" key="3">
    <source>
        <dbReference type="Pfam" id="PF23585"/>
    </source>
</evidence>
<dbReference type="InterPro" id="IPR055561">
    <property type="entry name" value="DUF7137"/>
</dbReference>
<organism evidence="4 5">
    <name type="scientific">Extremus antarcticus</name>
    <dbReference type="NCBI Taxonomy" id="702011"/>
    <lineage>
        <taxon>Eukaryota</taxon>
        <taxon>Fungi</taxon>
        <taxon>Dikarya</taxon>
        <taxon>Ascomycota</taxon>
        <taxon>Pezizomycotina</taxon>
        <taxon>Dothideomycetes</taxon>
        <taxon>Dothideomycetidae</taxon>
        <taxon>Mycosphaerellales</taxon>
        <taxon>Extremaceae</taxon>
        <taxon>Extremus</taxon>
    </lineage>
</organism>
<evidence type="ECO:0000256" key="2">
    <source>
        <dbReference type="SAM" id="SignalP"/>
    </source>
</evidence>
<evidence type="ECO:0000313" key="5">
    <source>
        <dbReference type="Proteomes" id="UP001271007"/>
    </source>
</evidence>
<feature type="region of interest" description="Disordered" evidence="1">
    <location>
        <begin position="23"/>
        <end position="104"/>
    </location>
</feature>
<evidence type="ECO:0000256" key="1">
    <source>
        <dbReference type="SAM" id="MobiDB-lite"/>
    </source>
</evidence>
<reference evidence="4" key="1">
    <citation type="submission" date="2023-04" db="EMBL/GenBank/DDBJ databases">
        <title>Black Yeasts Isolated from many extreme environments.</title>
        <authorList>
            <person name="Coleine C."/>
            <person name="Stajich J.E."/>
            <person name="Selbmann L."/>
        </authorList>
    </citation>
    <scope>NUCLEOTIDE SEQUENCE</scope>
    <source>
        <strain evidence="4">CCFEE 5312</strain>
    </source>
</reference>
<dbReference type="AlphaFoldDB" id="A0AAJ0DID2"/>
<accession>A0AAJ0DID2</accession>
<feature type="chain" id="PRO_5042541857" description="DUF7137 domain-containing protein" evidence="2">
    <location>
        <begin position="20"/>
        <end position="343"/>
    </location>
</feature>
<feature type="compositionally biased region" description="Low complexity" evidence="1">
    <location>
        <begin position="57"/>
        <end position="69"/>
    </location>
</feature>
<name>A0AAJ0DID2_9PEZI</name>
<keyword evidence="2" id="KW-0732">Signal</keyword>
<evidence type="ECO:0000313" key="4">
    <source>
        <dbReference type="EMBL" id="KAK3050868.1"/>
    </source>
</evidence>
<feature type="compositionally biased region" description="Polar residues" evidence="1">
    <location>
        <begin position="41"/>
        <end position="56"/>
    </location>
</feature>
<dbReference type="PANTHER" id="PTHR42028">
    <property type="entry name" value="CHROMOSOME 1, WHOLE GENOME SHOTGUN SEQUENCE"/>
    <property type="match status" value="1"/>
</dbReference>
<feature type="compositionally biased region" description="Low complexity" evidence="1">
    <location>
        <begin position="76"/>
        <end position="103"/>
    </location>
</feature>
<comment type="caution">
    <text evidence="4">The sequence shown here is derived from an EMBL/GenBank/DDBJ whole genome shotgun (WGS) entry which is preliminary data.</text>
</comment>
<dbReference type="Pfam" id="PF23585">
    <property type="entry name" value="DUF7137"/>
    <property type="match status" value="1"/>
</dbReference>
<sequence length="343" mass="37612">MRPTNFVSSLLLFTALSTAWPWPRSQPQREARREVAPAVQRRQTSFDLSFTGQQGNTATTKTSTKKTTTNGDASQSATGTKSGDGSKTTGKTTGKATDGNGKKTTAKTEYKTTKTYDNRLPAGGVSMITPNVFAGPQYYKIATEPGKDFLTFAWNYTSLSMTPSAIDILASCSQNSATYTIALNASITGPTQEVTWDIGKYQATATQPLLMATYTLIIHDAAADVTEQPRAGYLGTQSQFTFGMYIPQPYTPIADYRGDELDDEEYAGFHVWDGCVDGGEFWVVWWGGWVVVSLKRDIGWEKDLYRMHCEAVAALGMMWVETLLYITWESDGKVLDMGVLGSV</sequence>
<dbReference type="Proteomes" id="UP001271007">
    <property type="component" value="Unassembled WGS sequence"/>
</dbReference>
<proteinExistence type="predicted"/>
<dbReference type="PANTHER" id="PTHR42028:SF1">
    <property type="entry name" value="YALI0E30657P"/>
    <property type="match status" value="1"/>
</dbReference>
<dbReference type="EMBL" id="JAWDJX010000029">
    <property type="protein sequence ID" value="KAK3050868.1"/>
    <property type="molecule type" value="Genomic_DNA"/>
</dbReference>
<feature type="domain" description="DUF7137" evidence="3">
    <location>
        <begin position="120"/>
        <end position="255"/>
    </location>
</feature>
<protein>
    <recommendedName>
        <fullName evidence="3">DUF7137 domain-containing protein</fullName>
    </recommendedName>
</protein>
<gene>
    <name evidence="4" type="ORF">LTR09_007946</name>
</gene>